<evidence type="ECO:0000313" key="1">
    <source>
        <dbReference type="EMBL" id="QTA87207.1"/>
    </source>
</evidence>
<evidence type="ECO:0000313" key="2">
    <source>
        <dbReference type="Proteomes" id="UP000663722"/>
    </source>
</evidence>
<reference evidence="1" key="1">
    <citation type="journal article" date="2021" name="Microb. Physiol.">
        <title>Proteogenomic Insights into the Physiology of Marine, Sulfate-Reducing, Filamentous Desulfonema limicola and Desulfonema magnum.</title>
        <authorList>
            <person name="Schnaars V."/>
            <person name="Wohlbrand L."/>
            <person name="Scheve S."/>
            <person name="Hinrichs C."/>
            <person name="Reinhardt R."/>
            <person name="Rabus R."/>
        </authorList>
    </citation>
    <scope>NUCLEOTIDE SEQUENCE</scope>
    <source>
        <strain evidence="1">4be13</strain>
    </source>
</reference>
<protein>
    <submittedName>
        <fullName evidence="1">Uncharacterized protein</fullName>
    </submittedName>
</protein>
<gene>
    <name evidence="1" type="ORF">dnm_032370</name>
</gene>
<sequence length="37" mass="4059">MVICNMQIAVQIHLFDDIAGPDSRPLHILILNSGEPS</sequence>
<name>A0A975GMY5_9BACT</name>
<dbReference type="AlphaFoldDB" id="A0A975GMY5"/>
<organism evidence="1 2">
    <name type="scientific">Desulfonema magnum</name>
    <dbReference type="NCBI Taxonomy" id="45655"/>
    <lineage>
        <taxon>Bacteria</taxon>
        <taxon>Pseudomonadati</taxon>
        <taxon>Thermodesulfobacteriota</taxon>
        <taxon>Desulfobacteria</taxon>
        <taxon>Desulfobacterales</taxon>
        <taxon>Desulfococcaceae</taxon>
        <taxon>Desulfonema</taxon>
    </lineage>
</organism>
<proteinExistence type="predicted"/>
<dbReference type="EMBL" id="CP061800">
    <property type="protein sequence ID" value="QTA87207.1"/>
    <property type="molecule type" value="Genomic_DNA"/>
</dbReference>
<accession>A0A975GMY5</accession>
<keyword evidence="2" id="KW-1185">Reference proteome</keyword>
<dbReference type="KEGG" id="dmm:dnm_032370"/>
<dbReference type="Proteomes" id="UP000663722">
    <property type="component" value="Chromosome"/>
</dbReference>